<evidence type="ECO:0000256" key="5">
    <source>
        <dbReference type="SAM" id="MobiDB-lite"/>
    </source>
</evidence>
<keyword evidence="3" id="KW-0813">Transport</keyword>
<evidence type="ECO:0000256" key="2">
    <source>
        <dbReference type="ARBA" id="ARBA00004399"/>
    </source>
</evidence>
<dbReference type="Proteomes" id="UP000887566">
    <property type="component" value="Unplaced"/>
</dbReference>
<evidence type="ECO:0000313" key="8">
    <source>
        <dbReference type="WBParaSite" id="PSAMB.scaffold2393size23454.g17625.t1"/>
    </source>
</evidence>
<feature type="region of interest" description="Disordered" evidence="5">
    <location>
        <begin position="340"/>
        <end position="426"/>
    </location>
</feature>
<feature type="compositionally biased region" description="Acidic residues" evidence="5">
    <location>
        <begin position="392"/>
        <end position="411"/>
    </location>
</feature>
<dbReference type="GO" id="GO:0005085">
    <property type="term" value="F:guanyl-nucleotide exchange factor activity"/>
    <property type="evidence" value="ECO:0007669"/>
    <property type="project" value="InterPro"/>
</dbReference>
<reference evidence="8" key="1">
    <citation type="submission" date="2022-11" db="UniProtKB">
        <authorList>
            <consortium name="WormBaseParasite"/>
        </authorList>
    </citation>
    <scope>IDENTIFICATION</scope>
</reference>
<feature type="compositionally biased region" description="Basic and acidic residues" evidence="5">
    <location>
        <begin position="412"/>
        <end position="426"/>
    </location>
</feature>
<dbReference type="Gene3D" id="1.10.1000.11">
    <property type="entry name" value="Arf Nucleotide-binding Site Opener,domain 2"/>
    <property type="match status" value="1"/>
</dbReference>
<dbReference type="Pfam" id="PF01369">
    <property type="entry name" value="Sec7"/>
    <property type="match status" value="1"/>
</dbReference>
<dbReference type="GO" id="GO:0010256">
    <property type="term" value="P:endomembrane system organization"/>
    <property type="evidence" value="ECO:0007669"/>
    <property type="project" value="UniProtKB-ARBA"/>
</dbReference>
<dbReference type="GO" id="GO:0005794">
    <property type="term" value="C:Golgi apparatus"/>
    <property type="evidence" value="ECO:0007669"/>
    <property type="project" value="UniProtKB-SubCell"/>
</dbReference>
<dbReference type="SMART" id="SM00222">
    <property type="entry name" value="Sec7"/>
    <property type="match status" value="1"/>
</dbReference>
<dbReference type="Pfam" id="PF12783">
    <property type="entry name" value="Sec7-like_HUS"/>
    <property type="match status" value="1"/>
</dbReference>
<dbReference type="InterPro" id="IPR000904">
    <property type="entry name" value="Sec7_dom"/>
</dbReference>
<dbReference type="GO" id="GO:0016197">
    <property type="term" value="P:endosomal transport"/>
    <property type="evidence" value="ECO:0007669"/>
    <property type="project" value="UniProtKB-ARBA"/>
</dbReference>
<dbReference type="InterPro" id="IPR023394">
    <property type="entry name" value="Sec7_C_sf"/>
</dbReference>
<feature type="region of interest" description="Disordered" evidence="5">
    <location>
        <begin position="228"/>
        <end position="276"/>
    </location>
</feature>
<dbReference type="WBParaSite" id="PSAMB.scaffold2393size23454.g17625.t1">
    <property type="protein sequence ID" value="PSAMB.scaffold2393size23454.g17625.t1"/>
    <property type="gene ID" value="PSAMB.scaffold2393size23454.g17625"/>
</dbReference>
<keyword evidence="4" id="KW-0333">Golgi apparatus</keyword>
<dbReference type="FunFam" id="1.10.1000.11:FF:000007">
    <property type="entry name" value="Golgi-specific brefeldin A-resistance guanine nucleotide exchange factor 1"/>
    <property type="match status" value="1"/>
</dbReference>
<dbReference type="Gene3D" id="1.10.220.20">
    <property type="match status" value="1"/>
</dbReference>
<accession>A0A914VU46</accession>
<evidence type="ECO:0000256" key="4">
    <source>
        <dbReference type="ARBA" id="ARBA00023034"/>
    </source>
</evidence>
<evidence type="ECO:0000256" key="3">
    <source>
        <dbReference type="ARBA" id="ARBA00022448"/>
    </source>
</evidence>
<evidence type="ECO:0000259" key="6">
    <source>
        <dbReference type="PROSITE" id="PS50190"/>
    </source>
</evidence>
<feature type="region of interest" description="Disordered" evidence="5">
    <location>
        <begin position="1534"/>
        <end position="1610"/>
    </location>
</feature>
<dbReference type="InterPro" id="IPR035999">
    <property type="entry name" value="Sec7_dom_sf"/>
</dbReference>
<comment type="subcellular location">
    <subcellularLocation>
        <location evidence="2">Endoplasmic reticulum-Golgi intermediate compartment</location>
    </subcellularLocation>
    <subcellularLocation>
        <location evidence="1">Golgi apparatus</location>
        <location evidence="1">cis-Golgi network</location>
    </subcellularLocation>
</comment>
<evidence type="ECO:0000256" key="1">
    <source>
        <dbReference type="ARBA" id="ARBA00004222"/>
    </source>
</evidence>
<dbReference type="GO" id="GO:0005793">
    <property type="term" value="C:endoplasmic reticulum-Golgi intermediate compartment"/>
    <property type="evidence" value="ECO:0007669"/>
    <property type="project" value="UniProtKB-SubCell"/>
</dbReference>
<dbReference type="GO" id="GO:0032012">
    <property type="term" value="P:regulation of ARF protein signal transduction"/>
    <property type="evidence" value="ECO:0007669"/>
    <property type="project" value="InterPro"/>
</dbReference>
<organism evidence="7 8">
    <name type="scientific">Plectus sambesii</name>
    <dbReference type="NCBI Taxonomy" id="2011161"/>
    <lineage>
        <taxon>Eukaryota</taxon>
        <taxon>Metazoa</taxon>
        <taxon>Ecdysozoa</taxon>
        <taxon>Nematoda</taxon>
        <taxon>Chromadorea</taxon>
        <taxon>Plectida</taxon>
        <taxon>Plectina</taxon>
        <taxon>Plectoidea</taxon>
        <taxon>Plectidae</taxon>
        <taxon>Plectus</taxon>
    </lineage>
</organism>
<dbReference type="InterPro" id="IPR032691">
    <property type="entry name" value="Mon2/Sec7/BIG1-like_HUS"/>
</dbReference>
<name>A0A914VU46_9BILA</name>
<evidence type="ECO:0000313" key="7">
    <source>
        <dbReference type="Proteomes" id="UP000887566"/>
    </source>
</evidence>
<dbReference type="SUPFAM" id="SSF48425">
    <property type="entry name" value="Sec7 domain"/>
    <property type="match status" value="1"/>
</dbReference>
<feature type="compositionally biased region" description="Basic and acidic residues" evidence="5">
    <location>
        <begin position="1392"/>
        <end position="1430"/>
    </location>
</feature>
<feature type="region of interest" description="Disordered" evidence="5">
    <location>
        <begin position="1380"/>
        <end position="1435"/>
    </location>
</feature>
<sequence length="1610" mass="177754">MAVNGLYIVQGESNAVVALLRRAHRGWPQHQPHAAHGPSLLDEQDPLLRNFADLRDVLNSVSDLADMNPDTFLSPFLDVIRSELTTGPVTGQALASVGKFLSYGLIDPSSMKAANAVESIADAVTHAKFVGGTDTGNDEVVLLKILQVLRTLLLTPVGRLLSNESVCEIMQSCFRICFETRLSELLRKSAESTLADMIQLLFTRLPTFKQDLRHPYIRKLVMRAGGDTAKRRKTHLHKRKPQSTGSQLKSSLKKGAEETNESVTVESPQPPADEETKLLADQTSAIEQSTIAPLEVASQLGDITEGAPLSMQLTKADPAKPEDHVFDMSTGFGFVSEEDISQLPQEPTKPLEGADVVQPTSEGEVQGERAVGGEETDQTATKENRRLSTVADEVDDGAEPDDDSSVDGDEETAGRRENKQRVNERGVRFTVDDHAPSESTKGKPTAHIPYGLPCVRELLRFLISLTSPLDRANTEQMILMGLNLLTVALEAGADYLGSYTLLLPLLRNELCRSLLQLLDTEKLTVFAASSRVCFLLFEALRTHLKFQLESYFHKLMAIVTTEQMRISYEQKEMALESLVQMWRIPGLVTELYLNYDCDLYCSNLFEDLTKLLLKNAFPVAGLHSTHILSLDALLTVVDTIDTNCLYRASGVVPKAPSADNTLGSVGGGEPTSSSCSQLELPAVSGYAMGKEMTRRYSIADEMDKQPADAQQSQPNNTASNKFTTEMNEALALMNSVRPNRMPLSANIPSLTELIDRKKQKRLLTEGTDLFNQSPSKAIAFLQEHGFLATPLVPEEVVHWLRENPRLDKKKIAEYICSRKNVGILKAFVSSFPMENTRLDDALRMFLETFRLPGEAAEISMVMTQFADHWYKMNDEPFNHADAAFTLSYGIIMLNTDQHNPQVKRNQPPMTIDCFKRNLSGTNDGKDFDQEMLEEIYNAIKHDEIVMPAEQTGLVKENYLWKVLLRRGEGAEGEFTHAPSGLNDHDLFHIIWGPTTAALAFVFDKSEQDSILQKALSGYRKCAAIAAHYGMSDVFDNLIISLCKFSTLMTSSDGGSNGQNLEQQHRPGSPNPFSFVETIAISFGENQKAQMAAKAVFQLVHAHGDILKEGWKNILDCVLQLFKARMLPKTLTDVEDFVDPKGWVSIVRQPAAKISNSRSETGLLSWFGLGGSGGDSRDSRGPTADEQELIKTANAVIADCRPEQLVTDSKYLTSSALVELFNALVQSSSAVVQSSSVGVNSAVEDALVFYMELMISIALENKDRLPLFWSVVNRHIQWLLTSFVRSPFVIERAVVGLLRLTNRNLFRLKEEISDEVLHSLSLLQTLRPQMVLHLSKQIAYGLHELLRSNAANVHKREHWAILFSLLEAAGAAAFPDHVDWTPEEQQQSGQRQHHSDTEQRPAGRATSPRDDRGYTSETDVTKKMLPGDRADSAVSVTGSSEWIHVDHADAGTHHHRGSTAHGAAMTKVFDRGTIMLRPNLGRHEPVAFLKCCETIAFLVRDAAHITPENFASCVRCLRTFVEASLDGGRYAAGPLGGDANSLAVDDQQKGGNSKRTSRGERRVGLHNTTRRHEEMSLPSSRGQSPAPPGSADQSDLGDQAPEPTLSDSYHQ</sequence>
<protein>
    <submittedName>
        <fullName evidence="8">SEC7 domain-containing protein</fullName>
    </submittedName>
</protein>
<dbReference type="PANTHER" id="PTHR10663:SF388">
    <property type="entry name" value="GOLGI-SPECIFIC BREFELDIN A-RESISTANCE GUANINE NUCLEOTIDE EXCHANGE FACTOR 1"/>
    <property type="match status" value="1"/>
</dbReference>
<dbReference type="CDD" id="cd00171">
    <property type="entry name" value="Sec7"/>
    <property type="match status" value="1"/>
</dbReference>
<dbReference type="PANTHER" id="PTHR10663">
    <property type="entry name" value="GUANYL-NUCLEOTIDE EXCHANGE FACTOR"/>
    <property type="match status" value="1"/>
</dbReference>
<proteinExistence type="predicted"/>
<dbReference type="PROSITE" id="PS50190">
    <property type="entry name" value="SEC7"/>
    <property type="match status" value="1"/>
</dbReference>
<keyword evidence="7" id="KW-1185">Reference proteome</keyword>
<feature type="domain" description="SEC7" evidence="6">
    <location>
        <begin position="752"/>
        <end position="942"/>
    </location>
</feature>
<feature type="compositionally biased region" description="Basic residues" evidence="5">
    <location>
        <begin position="230"/>
        <end position="241"/>
    </location>
</feature>